<dbReference type="EMBL" id="CM045764">
    <property type="protein sequence ID" value="KAI8006410.1"/>
    <property type="molecule type" value="Genomic_DNA"/>
</dbReference>
<gene>
    <name evidence="1" type="ORF">LOK49_LG07G00212</name>
</gene>
<evidence type="ECO:0000313" key="2">
    <source>
        <dbReference type="Proteomes" id="UP001060215"/>
    </source>
</evidence>
<accession>A0ACC0GZX2</accession>
<keyword evidence="2" id="KW-1185">Reference proteome</keyword>
<sequence length="156" mass="17211">MTNLKERYTNAFRGYGLKDSQFVIELTYNYGVDEYDIGTGFGHFGITVDDANCGFSQGYALLAGSSSMKYSHSSDASRPRKKPNLLDNSDEDHSSSLDKGSSLQGVPWKHFSRSGFSVRNVNSSWGPKPEECVYLSSNQTTMSQFARASTSLRDGC</sequence>
<evidence type="ECO:0000313" key="1">
    <source>
        <dbReference type="EMBL" id="KAI8006410.1"/>
    </source>
</evidence>
<organism evidence="1 2">
    <name type="scientific">Camellia lanceoleosa</name>
    <dbReference type="NCBI Taxonomy" id="1840588"/>
    <lineage>
        <taxon>Eukaryota</taxon>
        <taxon>Viridiplantae</taxon>
        <taxon>Streptophyta</taxon>
        <taxon>Embryophyta</taxon>
        <taxon>Tracheophyta</taxon>
        <taxon>Spermatophyta</taxon>
        <taxon>Magnoliopsida</taxon>
        <taxon>eudicotyledons</taxon>
        <taxon>Gunneridae</taxon>
        <taxon>Pentapetalae</taxon>
        <taxon>asterids</taxon>
        <taxon>Ericales</taxon>
        <taxon>Theaceae</taxon>
        <taxon>Camellia</taxon>
    </lineage>
</organism>
<reference evidence="1 2" key="1">
    <citation type="journal article" date="2022" name="Plant J.">
        <title>Chromosome-level genome of Camellia lanceoleosa provides a valuable resource for understanding genome evolution and self-incompatibility.</title>
        <authorList>
            <person name="Gong W."/>
            <person name="Xiao S."/>
            <person name="Wang L."/>
            <person name="Liao Z."/>
            <person name="Chang Y."/>
            <person name="Mo W."/>
            <person name="Hu G."/>
            <person name="Li W."/>
            <person name="Zhao G."/>
            <person name="Zhu H."/>
            <person name="Hu X."/>
            <person name="Ji K."/>
            <person name="Xiang X."/>
            <person name="Song Q."/>
            <person name="Yuan D."/>
            <person name="Jin S."/>
            <person name="Zhang L."/>
        </authorList>
    </citation>
    <scope>NUCLEOTIDE SEQUENCE [LARGE SCALE GENOMIC DNA]</scope>
    <source>
        <strain evidence="1">SQ_2022a</strain>
    </source>
</reference>
<proteinExistence type="predicted"/>
<name>A0ACC0GZX2_9ERIC</name>
<dbReference type="Proteomes" id="UP001060215">
    <property type="component" value="Chromosome 7"/>
</dbReference>
<protein>
    <submittedName>
        <fullName evidence="1">Uncharacterized protein</fullName>
    </submittedName>
</protein>
<comment type="caution">
    <text evidence="1">The sequence shown here is derived from an EMBL/GenBank/DDBJ whole genome shotgun (WGS) entry which is preliminary data.</text>
</comment>